<keyword evidence="3" id="KW-1185">Reference proteome</keyword>
<evidence type="ECO:0000313" key="2">
    <source>
        <dbReference type="EMBL" id="KAG8232576.1"/>
    </source>
</evidence>
<dbReference type="AlphaFoldDB" id="A0A8K0KCJ1"/>
<dbReference type="Gene3D" id="2.30.30.100">
    <property type="match status" value="1"/>
</dbReference>
<comment type="caution">
    <text evidence="2">The sequence shown here is derived from an EMBL/GenBank/DDBJ whole genome shotgun (WGS) entry which is preliminary data.</text>
</comment>
<dbReference type="InterPro" id="IPR046856">
    <property type="entry name" value="Gemin6_C"/>
</dbReference>
<dbReference type="GO" id="GO:0000387">
    <property type="term" value="P:spliceosomal snRNP assembly"/>
    <property type="evidence" value="ECO:0007669"/>
    <property type="project" value="TreeGrafter"/>
</dbReference>
<sequence length="175" mass="19702">MRVKEIGIEMDTSETCDPDYQNVLNVDPLELEKWVDKIVDITTIENDTFTGRVYTIDPITENVVLFQEKDGKGVVKIVTGASVKSMNLSSSQTPLPQLNLFPTLKAVSLEQEEETRKNLKNWLLQNLLPVEEEGNVLVINEMLSIYPPYGCDQCVSTNPIILSKVQDLISQFANQ</sequence>
<organism evidence="2 3">
    <name type="scientific">Ladona fulva</name>
    <name type="common">Scarce chaser dragonfly</name>
    <name type="synonym">Libellula fulva</name>
    <dbReference type="NCBI Taxonomy" id="123851"/>
    <lineage>
        <taxon>Eukaryota</taxon>
        <taxon>Metazoa</taxon>
        <taxon>Ecdysozoa</taxon>
        <taxon>Arthropoda</taxon>
        <taxon>Hexapoda</taxon>
        <taxon>Insecta</taxon>
        <taxon>Pterygota</taxon>
        <taxon>Palaeoptera</taxon>
        <taxon>Odonata</taxon>
        <taxon>Epiprocta</taxon>
        <taxon>Anisoptera</taxon>
        <taxon>Libelluloidea</taxon>
        <taxon>Libellulidae</taxon>
        <taxon>Ladona</taxon>
    </lineage>
</organism>
<reference evidence="2" key="2">
    <citation type="submission" date="2017-10" db="EMBL/GenBank/DDBJ databases">
        <title>Ladona fulva Genome sequencing and assembly.</title>
        <authorList>
            <person name="Murali S."/>
            <person name="Richards S."/>
            <person name="Bandaranaike D."/>
            <person name="Bellair M."/>
            <person name="Blankenburg K."/>
            <person name="Chao H."/>
            <person name="Dinh H."/>
            <person name="Doddapaneni H."/>
            <person name="Dugan-Rocha S."/>
            <person name="Elkadiri S."/>
            <person name="Gnanaolivu R."/>
            <person name="Hernandez B."/>
            <person name="Skinner E."/>
            <person name="Javaid M."/>
            <person name="Lee S."/>
            <person name="Li M."/>
            <person name="Ming W."/>
            <person name="Munidasa M."/>
            <person name="Muniz J."/>
            <person name="Nguyen L."/>
            <person name="Hughes D."/>
            <person name="Osuji N."/>
            <person name="Pu L.-L."/>
            <person name="Puazo M."/>
            <person name="Qu C."/>
            <person name="Quiroz J."/>
            <person name="Raj R."/>
            <person name="Weissenberger G."/>
            <person name="Xin Y."/>
            <person name="Zou X."/>
            <person name="Han Y."/>
            <person name="Worley K."/>
            <person name="Muzny D."/>
            <person name="Gibbs R."/>
        </authorList>
    </citation>
    <scope>NUCLEOTIDE SEQUENCE</scope>
    <source>
        <strain evidence="2">Sampled in the wild</strain>
    </source>
</reference>
<dbReference type="PANTHER" id="PTHR14710:SF2">
    <property type="entry name" value="GEM-ASSOCIATED PROTEIN 6"/>
    <property type="match status" value="1"/>
</dbReference>
<dbReference type="InterPro" id="IPR009422">
    <property type="entry name" value="Gemin6"/>
</dbReference>
<protein>
    <recommendedName>
        <fullName evidence="1">AD domain-containing protein</fullName>
    </recommendedName>
</protein>
<dbReference type="PROSITE" id="PS52001">
    <property type="entry name" value="AD"/>
    <property type="match status" value="1"/>
</dbReference>
<proteinExistence type="predicted"/>
<dbReference type="EMBL" id="KZ308632">
    <property type="protein sequence ID" value="KAG8232576.1"/>
    <property type="molecule type" value="Genomic_DNA"/>
</dbReference>
<dbReference type="OrthoDB" id="77463at2759"/>
<reference evidence="2" key="1">
    <citation type="submission" date="2013-04" db="EMBL/GenBank/DDBJ databases">
        <authorList>
            <person name="Qu J."/>
            <person name="Murali S.C."/>
            <person name="Bandaranaike D."/>
            <person name="Bellair M."/>
            <person name="Blankenburg K."/>
            <person name="Chao H."/>
            <person name="Dinh H."/>
            <person name="Doddapaneni H."/>
            <person name="Downs B."/>
            <person name="Dugan-Rocha S."/>
            <person name="Elkadiri S."/>
            <person name="Gnanaolivu R.D."/>
            <person name="Hernandez B."/>
            <person name="Javaid M."/>
            <person name="Jayaseelan J.C."/>
            <person name="Lee S."/>
            <person name="Li M."/>
            <person name="Ming W."/>
            <person name="Munidasa M."/>
            <person name="Muniz J."/>
            <person name="Nguyen L."/>
            <person name="Ongeri F."/>
            <person name="Osuji N."/>
            <person name="Pu L.-L."/>
            <person name="Puazo M."/>
            <person name="Qu C."/>
            <person name="Quiroz J."/>
            <person name="Raj R."/>
            <person name="Weissenberger G."/>
            <person name="Xin Y."/>
            <person name="Zou X."/>
            <person name="Han Y."/>
            <person name="Richards S."/>
            <person name="Worley K."/>
            <person name="Muzny D."/>
            <person name="Gibbs R."/>
        </authorList>
    </citation>
    <scope>NUCLEOTIDE SEQUENCE</scope>
    <source>
        <strain evidence="2">Sampled in the wild</strain>
    </source>
</reference>
<dbReference type="Pfam" id="PF20417">
    <property type="entry name" value="Gemin6_C"/>
    <property type="match status" value="1"/>
</dbReference>
<dbReference type="InterPro" id="IPR047574">
    <property type="entry name" value="AD"/>
</dbReference>
<name>A0A8K0KCJ1_LADFU</name>
<gene>
    <name evidence="2" type="ORF">J437_LFUL012952</name>
</gene>
<dbReference type="GO" id="GO:0032797">
    <property type="term" value="C:SMN complex"/>
    <property type="evidence" value="ECO:0007669"/>
    <property type="project" value="TreeGrafter"/>
</dbReference>
<dbReference type="Proteomes" id="UP000792457">
    <property type="component" value="Unassembled WGS sequence"/>
</dbReference>
<feature type="domain" description="AD" evidence="1">
    <location>
        <begin position="84"/>
        <end position="175"/>
    </location>
</feature>
<dbReference type="GO" id="GO:0005634">
    <property type="term" value="C:nucleus"/>
    <property type="evidence" value="ECO:0007669"/>
    <property type="project" value="InterPro"/>
</dbReference>
<dbReference type="GO" id="GO:0000245">
    <property type="term" value="P:spliceosomal complex assembly"/>
    <property type="evidence" value="ECO:0007669"/>
    <property type="project" value="InterPro"/>
</dbReference>
<dbReference type="PANTHER" id="PTHR14710">
    <property type="entry name" value="GEM-ASSOCIATED PROTEIN 6"/>
    <property type="match status" value="1"/>
</dbReference>
<dbReference type="Pfam" id="PF06372">
    <property type="entry name" value="Gemin6"/>
    <property type="match status" value="1"/>
</dbReference>
<dbReference type="InterPro" id="IPR046857">
    <property type="entry name" value="Gemin6_Sm-like_dom"/>
</dbReference>
<accession>A0A8K0KCJ1</accession>
<evidence type="ECO:0000313" key="3">
    <source>
        <dbReference type="Proteomes" id="UP000792457"/>
    </source>
</evidence>
<evidence type="ECO:0000259" key="1">
    <source>
        <dbReference type="PROSITE" id="PS52001"/>
    </source>
</evidence>